<evidence type="ECO:0000313" key="1">
    <source>
        <dbReference type="EMBL" id="JAT12249.1"/>
    </source>
</evidence>
<organism evidence="1">
    <name type="scientific">Graphocephala atropunctata</name>
    <dbReference type="NCBI Taxonomy" id="36148"/>
    <lineage>
        <taxon>Eukaryota</taxon>
        <taxon>Metazoa</taxon>
        <taxon>Ecdysozoa</taxon>
        <taxon>Arthropoda</taxon>
        <taxon>Hexapoda</taxon>
        <taxon>Insecta</taxon>
        <taxon>Pterygota</taxon>
        <taxon>Neoptera</taxon>
        <taxon>Paraneoptera</taxon>
        <taxon>Hemiptera</taxon>
        <taxon>Auchenorrhyncha</taxon>
        <taxon>Membracoidea</taxon>
        <taxon>Cicadellidae</taxon>
        <taxon>Cicadellinae</taxon>
        <taxon>Cicadellini</taxon>
        <taxon>Graphocephala</taxon>
    </lineage>
</organism>
<reference evidence="1" key="1">
    <citation type="submission" date="2015-11" db="EMBL/GenBank/DDBJ databases">
        <title>De novo transcriptome assembly of four potential Pierce s Disease insect vectors from Arizona vineyards.</title>
        <authorList>
            <person name="Tassone E.E."/>
        </authorList>
    </citation>
    <scope>NUCLEOTIDE SEQUENCE</scope>
</reference>
<proteinExistence type="predicted"/>
<accession>A0A1B6KLC5</accession>
<dbReference type="EMBL" id="GEBQ01027728">
    <property type="protein sequence ID" value="JAT12249.1"/>
    <property type="molecule type" value="Transcribed_RNA"/>
</dbReference>
<feature type="non-terminal residue" evidence="1">
    <location>
        <position position="1"/>
    </location>
</feature>
<protein>
    <submittedName>
        <fullName evidence="1">Uncharacterized protein</fullName>
    </submittedName>
</protein>
<name>A0A1B6KLC5_9HEMI</name>
<sequence>ALFIHTGAQCSEVDVHLDKVMRLVSGNFMSIPLPCLPVLFNIANLEVRRKQALLREFSKIVSIPDSPILHYLPRQGSRLKSRKPRLRLGSQFNAETFNPNPNWLNSWDVLMVDTVFWY</sequence>
<dbReference type="AlphaFoldDB" id="A0A1B6KLC5"/>
<gene>
    <name evidence="1" type="ORF">g.1865</name>
</gene>